<name>A0A9W9D804_9PLEO</name>
<sequence>MSATGPISASELARQLTSIDDEAPWMANAKYQFIGINSIKAPRRWSKTLLSELLKGETKFGKHIKVMNAHGLTKRVFGNIAEDEICEKREKTENQAALAAYMDDLGRVEAEAGREDDQADKCRKV</sequence>
<accession>A0A9W9D804</accession>
<dbReference type="EMBL" id="JAPEVA010000042">
    <property type="protein sequence ID" value="KAJ4404515.1"/>
    <property type="molecule type" value="Genomic_DNA"/>
</dbReference>
<keyword evidence="2" id="KW-1185">Reference proteome</keyword>
<organism evidence="1 2">
    <name type="scientific">Didymella pomorum</name>
    <dbReference type="NCBI Taxonomy" id="749634"/>
    <lineage>
        <taxon>Eukaryota</taxon>
        <taxon>Fungi</taxon>
        <taxon>Dikarya</taxon>
        <taxon>Ascomycota</taxon>
        <taxon>Pezizomycotina</taxon>
        <taxon>Dothideomycetes</taxon>
        <taxon>Pleosporomycetidae</taxon>
        <taxon>Pleosporales</taxon>
        <taxon>Pleosporineae</taxon>
        <taxon>Didymellaceae</taxon>
        <taxon>Didymella</taxon>
    </lineage>
</organism>
<reference evidence="1" key="1">
    <citation type="submission" date="2022-10" db="EMBL/GenBank/DDBJ databases">
        <title>Tapping the CABI collections for fungal endophytes: first genome assemblies for Collariella, Neodidymelliopsis, Ascochyta clinopodiicola, Didymella pomorum, Didymosphaeria variabile, Neocosmospora piperis and Neocucurbitaria cava.</title>
        <authorList>
            <person name="Hill R."/>
        </authorList>
    </citation>
    <scope>NUCLEOTIDE SEQUENCE</scope>
    <source>
        <strain evidence="1">IMI 355091</strain>
    </source>
</reference>
<evidence type="ECO:0000313" key="1">
    <source>
        <dbReference type="EMBL" id="KAJ4404515.1"/>
    </source>
</evidence>
<dbReference type="Proteomes" id="UP001140510">
    <property type="component" value="Unassembled WGS sequence"/>
</dbReference>
<dbReference type="AlphaFoldDB" id="A0A9W9D804"/>
<evidence type="ECO:0000313" key="2">
    <source>
        <dbReference type="Proteomes" id="UP001140510"/>
    </source>
</evidence>
<protein>
    <submittedName>
        <fullName evidence="1">Uncharacterized protein</fullName>
    </submittedName>
</protein>
<proteinExistence type="predicted"/>
<gene>
    <name evidence="1" type="ORF">N0V91_005859</name>
</gene>
<comment type="caution">
    <text evidence="1">The sequence shown here is derived from an EMBL/GenBank/DDBJ whole genome shotgun (WGS) entry which is preliminary data.</text>
</comment>